<dbReference type="Proteomes" id="UP001197093">
    <property type="component" value="Unassembled WGS sequence"/>
</dbReference>
<comment type="caution">
    <text evidence="2">The sequence shown here is derived from an EMBL/GenBank/DDBJ whole genome shotgun (WGS) entry which is preliminary data.</text>
</comment>
<reference evidence="2" key="1">
    <citation type="submission" date="2023-02" db="EMBL/GenBank/DDBJ databases">
        <authorList>
            <person name="Palmer J.M."/>
        </authorList>
    </citation>
    <scope>NUCLEOTIDE SEQUENCE</scope>
    <source>
        <strain evidence="2">FW57</strain>
    </source>
</reference>
<evidence type="ECO:0000256" key="1">
    <source>
        <dbReference type="SAM" id="MobiDB-lite"/>
    </source>
</evidence>
<protein>
    <submittedName>
        <fullName evidence="2">Uncharacterized protein</fullName>
    </submittedName>
</protein>
<sequence>MSKKETSSSSSQKKDLEGQGGPAPTYVNSQRYRDPAGPHGKNLKEGGFEGSGTEAGPLPEPGSMEDPSRAATGLGSQSQSQGKKGGEQGKSWYTPLGGDEPA</sequence>
<gene>
    <name evidence="2" type="ORF">NEMBOFW57_008674</name>
</gene>
<proteinExistence type="predicted"/>
<keyword evidence="3" id="KW-1185">Reference proteome</keyword>
<feature type="region of interest" description="Disordered" evidence="1">
    <location>
        <begin position="1"/>
        <end position="102"/>
    </location>
</feature>
<name>A0AAD4HXF3_9PEZI</name>
<evidence type="ECO:0000313" key="2">
    <source>
        <dbReference type="EMBL" id="KAG7286365.1"/>
    </source>
</evidence>
<feature type="compositionally biased region" description="Basic and acidic residues" evidence="1">
    <location>
        <begin position="31"/>
        <end position="47"/>
    </location>
</feature>
<feature type="compositionally biased region" description="Basic and acidic residues" evidence="1">
    <location>
        <begin position="1"/>
        <end position="17"/>
    </location>
</feature>
<dbReference type="AlphaFoldDB" id="A0AAD4HXF3"/>
<accession>A0AAD4HXF3</accession>
<organism evidence="2 3">
    <name type="scientific">Staphylotrichum longicolle</name>
    <dbReference type="NCBI Taxonomy" id="669026"/>
    <lineage>
        <taxon>Eukaryota</taxon>
        <taxon>Fungi</taxon>
        <taxon>Dikarya</taxon>
        <taxon>Ascomycota</taxon>
        <taxon>Pezizomycotina</taxon>
        <taxon>Sordariomycetes</taxon>
        <taxon>Sordariomycetidae</taxon>
        <taxon>Sordariales</taxon>
        <taxon>Chaetomiaceae</taxon>
        <taxon>Staphylotrichum</taxon>
    </lineage>
</organism>
<dbReference type="EMBL" id="JAHCVI010000004">
    <property type="protein sequence ID" value="KAG7286365.1"/>
    <property type="molecule type" value="Genomic_DNA"/>
</dbReference>
<evidence type="ECO:0000313" key="3">
    <source>
        <dbReference type="Proteomes" id="UP001197093"/>
    </source>
</evidence>